<dbReference type="EMBL" id="AP011842">
    <property type="protein sequence ID" value="BAJ47599.1"/>
    <property type="molecule type" value="Genomic_DNA"/>
</dbReference>
<dbReference type="STRING" id="311458.CSUB_C0536"/>
<dbReference type="Gene3D" id="3.40.50.10860">
    <property type="entry name" value="Leucine Dehydrogenase, chain A, domain 1"/>
    <property type="match status" value="1"/>
</dbReference>
<dbReference type="InterPro" id="IPR006095">
    <property type="entry name" value="Glu/Leu/Phe/Val/Trp_DH"/>
</dbReference>
<dbReference type="InterPro" id="IPR014362">
    <property type="entry name" value="Glu_DH"/>
</dbReference>
<evidence type="ECO:0000256" key="5">
    <source>
        <dbReference type="PIRSR" id="PIRSR000185-1"/>
    </source>
</evidence>
<keyword evidence="6" id="KW-0520">NAD</keyword>
<dbReference type="GO" id="GO:0000166">
    <property type="term" value="F:nucleotide binding"/>
    <property type="evidence" value="ECO:0007669"/>
    <property type="project" value="UniProtKB-KW"/>
</dbReference>
<evidence type="ECO:0000256" key="4">
    <source>
        <dbReference type="PIRNR" id="PIRNR000185"/>
    </source>
</evidence>
<evidence type="ECO:0000313" key="10">
    <source>
        <dbReference type="EMBL" id="BAJ47599.1"/>
    </source>
</evidence>
<dbReference type="Pfam" id="PF00208">
    <property type="entry name" value="ELFV_dehydrog"/>
    <property type="match status" value="1"/>
</dbReference>
<evidence type="ECO:0000256" key="2">
    <source>
        <dbReference type="ARBA" id="ARBA00011643"/>
    </source>
</evidence>
<evidence type="ECO:0000256" key="8">
    <source>
        <dbReference type="RuleBase" id="RU004417"/>
    </source>
</evidence>
<dbReference type="GO" id="GO:0006538">
    <property type="term" value="P:L-glutamate catabolic process"/>
    <property type="evidence" value="ECO:0007669"/>
    <property type="project" value="TreeGrafter"/>
</dbReference>
<keyword evidence="3 4" id="KW-0560">Oxidoreductase</keyword>
<feature type="site" description="Important for catalysis" evidence="7">
    <location>
        <position position="117"/>
    </location>
</feature>
<dbReference type="GO" id="GO:0004352">
    <property type="term" value="F:glutamate dehydrogenase (NAD+) activity"/>
    <property type="evidence" value="ECO:0007669"/>
    <property type="project" value="TreeGrafter"/>
</dbReference>
<sequence length="411" mass="44877">MSFSAYDVWSLADEWGPEKVVFAYDPDTGMRGVLVIDNTAIGPGKGGIRFTPTVTPVEVFRLARVMTWKCALAGLPFGGAKGGIMGDPSKVDRVAWMRSFAKAIKPYVPLQYVAATDMGTTELDMAVFAHEVGDVRACTGKPSEMGGIPHELGTTGYGVAVATDLTLKMLNKFGSLSLDPHEAKVAIQGFGNVGSFTAKFLDELGYKIVAISDITGCIYNPEGLDIPHIMRELQTAGSIERLSRYEIYHKEKIFDVKSDVFIPAATSDTINSETAPKLIKAGTKLVIEAANIPTTSEAEKMLIEKGFWVVPDFVVNSGGVIGSFVEYKGGTEKEAFDLINYKITTNVKLVITLAQQNGSTPRKIAQEIAKTRVKRAMLLRRGAIDVAREYFARQKPLYEFMVPDLRKTTHT</sequence>
<dbReference type="PRINTS" id="PR00082">
    <property type="entry name" value="GLFDHDRGNASE"/>
</dbReference>
<reference evidence="10 12" key="1">
    <citation type="journal article" date="2005" name="Environ. Microbiol.">
        <title>Genetic and functional properties of uncultivated thermophilic crenarchaeotes from a subsurface gold mine as revealed by analysis of genome fragments.</title>
        <authorList>
            <person name="Nunoura T."/>
            <person name="Hirayama H."/>
            <person name="Takami H."/>
            <person name="Oida H."/>
            <person name="Nishi S."/>
            <person name="Shimamura S."/>
            <person name="Suzuki Y."/>
            <person name="Inagaki F."/>
            <person name="Takai K."/>
            <person name="Nealson K.H."/>
            <person name="Horikoshi K."/>
        </authorList>
    </citation>
    <scope>NUCLEOTIDE SEQUENCE [LARGE SCALE GENOMIC DNA]</scope>
</reference>
<dbReference type="KEGG" id="csu:CSUB_C0536"/>
<dbReference type="PROSITE" id="PS00074">
    <property type="entry name" value="GLFV_DEHYDROGENASE"/>
    <property type="match status" value="1"/>
</dbReference>
<feature type="binding site" evidence="6">
    <location>
        <position position="192"/>
    </location>
    <ligand>
        <name>NAD(+)</name>
        <dbReference type="ChEBI" id="CHEBI:57540"/>
    </ligand>
</feature>
<feature type="binding site" evidence="6">
    <location>
        <position position="155"/>
    </location>
    <ligand>
        <name>NAD(+)</name>
        <dbReference type="ChEBI" id="CHEBI:57540"/>
    </ligand>
</feature>
<organism evidence="10 12">
    <name type="scientific">Caldiarchaeum subterraneum</name>
    <dbReference type="NCBI Taxonomy" id="311458"/>
    <lineage>
        <taxon>Archaea</taxon>
        <taxon>Nitrososphaerota</taxon>
        <taxon>Candidatus Caldarchaeales</taxon>
        <taxon>Candidatus Caldarchaeaceae</taxon>
        <taxon>Candidatus Caldarchaeum</taxon>
    </lineage>
</organism>
<dbReference type="Pfam" id="PF02812">
    <property type="entry name" value="ELFV_dehydrog_N"/>
    <property type="match status" value="1"/>
</dbReference>
<dbReference type="Gene3D" id="3.40.50.720">
    <property type="entry name" value="NAD(P)-binding Rossmann-like Domain"/>
    <property type="match status" value="1"/>
</dbReference>
<feature type="binding site" evidence="6">
    <location>
        <position position="69"/>
    </location>
    <ligand>
        <name>substrate</name>
    </ligand>
</feature>
<feature type="binding site" evidence="6">
    <location>
        <position position="323"/>
    </location>
    <ligand>
        <name>substrate</name>
    </ligand>
</feature>
<evidence type="ECO:0000256" key="3">
    <source>
        <dbReference type="ARBA" id="ARBA00023002"/>
    </source>
</evidence>
<dbReference type="BioCyc" id="CCAL311458:G131R-544-MONOMER"/>
<dbReference type="InterPro" id="IPR006097">
    <property type="entry name" value="Glu/Leu/Phe/Val/Trp_DH_dimer"/>
</dbReference>
<keyword evidence="6" id="KW-0547">Nucleotide-binding</keyword>
<dbReference type="PANTHER" id="PTHR11606:SF13">
    <property type="entry name" value="GLUTAMATE DEHYDROGENASE 1, MITOCHONDRIAL"/>
    <property type="match status" value="1"/>
</dbReference>
<protein>
    <recommendedName>
        <fullName evidence="4">Glutamate dehydrogenase</fullName>
    </recommendedName>
</protein>
<comment type="subunit">
    <text evidence="2">Homohexamer.</text>
</comment>
<dbReference type="SMART" id="SM00839">
    <property type="entry name" value="ELFV_dehydrog"/>
    <property type="match status" value="1"/>
</dbReference>
<evidence type="ECO:0000259" key="9">
    <source>
        <dbReference type="SMART" id="SM00839"/>
    </source>
</evidence>
<name>E6N5N0_CALS0</name>
<reference evidence="10 12" key="2">
    <citation type="journal article" date="2011" name="Nucleic Acids Res.">
        <title>Insights into the evolution of Archaea and eukaryotic protein modifier systems revealed by the genome of a novel archaeal group.</title>
        <authorList>
            <person name="Nunoura T."/>
            <person name="Takaki Y."/>
            <person name="Kakuta J."/>
            <person name="Nishi S."/>
            <person name="Sugahara J."/>
            <person name="Kazama H."/>
            <person name="Chee G."/>
            <person name="Hattori M."/>
            <person name="Kanai A."/>
            <person name="Atomi H."/>
            <person name="Takai K."/>
            <person name="Takami H."/>
        </authorList>
    </citation>
    <scope>NUCLEOTIDE SEQUENCE [LARGE SCALE GENOMIC DNA]</scope>
</reference>
<dbReference type="AlphaFoldDB" id="E6N5N0"/>
<evidence type="ECO:0000256" key="6">
    <source>
        <dbReference type="PIRSR" id="PIRSR000185-2"/>
    </source>
</evidence>
<dbReference type="InterPro" id="IPR046346">
    <property type="entry name" value="Aminoacid_DH-like_N_sf"/>
</dbReference>
<evidence type="ECO:0000256" key="7">
    <source>
        <dbReference type="PIRSR" id="PIRSR000185-3"/>
    </source>
</evidence>
<accession>E6N5N0</accession>
<feature type="active site" description="Proton donor" evidence="5">
    <location>
        <position position="81"/>
    </location>
</feature>
<feature type="binding site" evidence="6">
    <location>
        <position position="45"/>
    </location>
    <ligand>
        <name>substrate</name>
    </ligand>
</feature>
<dbReference type="InterPro" id="IPR036291">
    <property type="entry name" value="NAD(P)-bd_dom_sf"/>
</dbReference>
<dbReference type="InterPro" id="IPR033524">
    <property type="entry name" value="Glu/Leu/Phe/Val_DH_AS"/>
</dbReference>
<dbReference type="PANTHER" id="PTHR11606">
    <property type="entry name" value="GLUTAMATE DEHYDROGENASE"/>
    <property type="match status" value="1"/>
</dbReference>
<feature type="domain" description="Glutamate/phenylalanine/leucine/valine/L-tryptophan dehydrogenase C-terminal" evidence="9">
    <location>
        <begin position="147"/>
        <end position="381"/>
    </location>
</feature>
<dbReference type="SUPFAM" id="SSF51735">
    <property type="entry name" value="NAD(P)-binding Rossmann-fold domains"/>
    <property type="match status" value="1"/>
</dbReference>
<evidence type="ECO:0000313" key="12">
    <source>
        <dbReference type="Proteomes" id="UP000008120"/>
    </source>
</evidence>
<dbReference type="InterPro" id="IPR006096">
    <property type="entry name" value="Glu/Leu/Phe/Val/Trp_DH_C"/>
</dbReference>
<evidence type="ECO:0000313" key="11">
    <source>
        <dbReference type="EMBL" id="BAJ50396.1"/>
    </source>
</evidence>
<dbReference type="PIRSF" id="PIRSF000185">
    <property type="entry name" value="Glu_DH"/>
    <property type="match status" value="1"/>
</dbReference>
<evidence type="ECO:0000256" key="1">
    <source>
        <dbReference type="ARBA" id="ARBA00006382"/>
    </source>
</evidence>
<proteinExistence type="inferred from homology"/>
<gene>
    <name evidence="11" type="ORF">CSUB_C0536</name>
    <name evidence="10" type="ORF">HGMM_F15C06C03</name>
</gene>
<dbReference type="EMBL" id="BA000048">
    <property type="protein sequence ID" value="BAJ50396.1"/>
    <property type="molecule type" value="Genomic_DNA"/>
</dbReference>
<dbReference type="Proteomes" id="UP000008120">
    <property type="component" value="Chromosome"/>
</dbReference>
<comment type="similarity">
    <text evidence="1 4 8">Belongs to the Glu/Leu/Phe/Val dehydrogenases family.</text>
</comment>
<dbReference type="SUPFAM" id="SSF53223">
    <property type="entry name" value="Aminoacid dehydrogenase-like, N-terminal domain"/>
    <property type="match status" value="1"/>
</dbReference>